<evidence type="ECO:0000256" key="1">
    <source>
        <dbReference type="ARBA" id="ARBA00004651"/>
    </source>
</evidence>
<name>A0A1F6AIE2_9BACT</name>
<feature type="transmembrane region" description="Helical" evidence="8">
    <location>
        <begin position="379"/>
        <end position="396"/>
    </location>
</feature>
<feature type="transmembrane region" description="Helical" evidence="8">
    <location>
        <begin position="303"/>
        <end position="321"/>
    </location>
</feature>
<dbReference type="GO" id="GO:0009103">
    <property type="term" value="P:lipopolysaccharide biosynthetic process"/>
    <property type="evidence" value="ECO:0007669"/>
    <property type="project" value="UniProtKB-ARBA"/>
</dbReference>
<organism evidence="10 11">
    <name type="scientific">Candidatus Gottesmanbacteria bacterium RIFCSPLOWO2_01_FULL_43_11b</name>
    <dbReference type="NCBI Taxonomy" id="1798392"/>
    <lineage>
        <taxon>Bacteria</taxon>
        <taxon>Candidatus Gottesmaniibacteriota</taxon>
    </lineage>
</organism>
<evidence type="ECO:0000313" key="10">
    <source>
        <dbReference type="EMBL" id="OGG24475.1"/>
    </source>
</evidence>
<dbReference type="Proteomes" id="UP000178759">
    <property type="component" value="Unassembled WGS sequence"/>
</dbReference>
<reference evidence="10 11" key="1">
    <citation type="journal article" date="2016" name="Nat. Commun.">
        <title>Thousands of microbial genomes shed light on interconnected biogeochemical processes in an aquifer system.</title>
        <authorList>
            <person name="Anantharaman K."/>
            <person name="Brown C.T."/>
            <person name="Hug L.A."/>
            <person name="Sharon I."/>
            <person name="Castelle C.J."/>
            <person name="Probst A.J."/>
            <person name="Thomas B.C."/>
            <person name="Singh A."/>
            <person name="Wilkins M.J."/>
            <person name="Karaoz U."/>
            <person name="Brodie E.L."/>
            <person name="Williams K.H."/>
            <person name="Hubbard S.S."/>
            <person name="Banfield J.F."/>
        </authorList>
    </citation>
    <scope>NUCLEOTIDE SEQUENCE [LARGE SCALE GENOMIC DNA]</scope>
</reference>
<sequence>MNKTFLLIIILFAALFLRFHNYSVYPQRGATSDEYTYAFLGLSLMENGIPTSWSYFGEYTDRQDMNIDGTLFPMVTPYFDHPPLAGLIIGGWSRIRGEETFAKVKLSTIRIIPILFSMVSAVLLYMLAKNLYGSRVGLWSLAIYSVSPLFAVSHRVAVSENILTTFFLAALTIYSGWKKRVSTPLMVQLGILSGLGFWTKETGVVIFLSIFFLLFIQGERFKMIAQFTLVFLLFILAYIAYGYAYDGQLFWKIIGLQSAREIGPASLWYLISTPIIINKVYHDGWYYFGLLSIFVLAWEKKHAAVFIPFLTYFTFLIISLTKEGQSGWYLIPLFPFLAIAAGYTLATSIEQRSLYFLIFVLFIGLFLVQQLFIPAFGLVPFQFRFLVGILIVLAVALRRLQSVWAVALIVGTAVVTLLYVHPA</sequence>
<feature type="transmembrane region" description="Helical" evidence="8">
    <location>
        <begin position="197"/>
        <end position="216"/>
    </location>
</feature>
<feature type="transmembrane region" description="Helical" evidence="8">
    <location>
        <begin position="223"/>
        <end position="245"/>
    </location>
</feature>
<evidence type="ECO:0000256" key="6">
    <source>
        <dbReference type="ARBA" id="ARBA00022989"/>
    </source>
</evidence>
<keyword evidence="4" id="KW-0808">Transferase</keyword>
<feature type="transmembrane region" description="Helical" evidence="8">
    <location>
        <begin position="327"/>
        <end position="346"/>
    </location>
</feature>
<evidence type="ECO:0000256" key="2">
    <source>
        <dbReference type="ARBA" id="ARBA00022475"/>
    </source>
</evidence>
<evidence type="ECO:0000256" key="3">
    <source>
        <dbReference type="ARBA" id="ARBA00022676"/>
    </source>
</evidence>
<comment type="caution">
    <text evidence="10">The sequence shown here is derived from an EMBL/GenBank/DDBJ whole genome shotgun (WGS) entry which is preliminary data.</text>
</comment>
<keyword evidence="2" id="KW-1003">Cell membrane</keyword>
<feature type="transmembrane region" description="Helical" evidence="8">
    <location>
        <begin position="353"/>
        <end position="373"/>
    </location>
</feature>
<dbReference type="PANTHER" id="PTHR33908">
    <property type="entry name" value="MANNOSYLTRANSFERASE YKCB-RELATED"/>
    <property type="match status" value="1"/>
</dbReference>
<evidence type="ECO:0000259" key="9">
    <source>
        <dbReference type="Pfam" id="PF13231"/>
    </source>
</evidence>
<evidence type="ECO:0000313" key="11">
    <source>
        <dbReference type="Proteomes" id="UP000178759"/>
    </source>
</evidence>
<keyword evidence="3" id="KW-0328">Glycosyltransferase</keyword>
<dbReference type="InterPro" id="IPR038731">
    <property type="entry name" value="RgtA/B/C-like"/>
</dbReference>
<dbReference type="GO" id="GO:0005886">
    <property type="term" value="C:plasma membrane"/>
    <property type="evidence" value="ECO:0007669"/>
    <property type="project" value="UniProtKB-SubCell"/>
</dbReference>
<dbReference type="PANTHER" id="PTHR33908:SF11">
    <property type="entry name" value="MEMBRANE PROTEIN"/>
    <property type="match status" value="1"/>
</dbReference>
<dbReference type="GO" id="GO:0016763">
    <property type="term" value="F:pentosyltransferase activity"/>
    <property type="evidence" value="ECO:0007669"/>
    <property type="project" value="TreeGrafter"/>
</dbReference>
<evidence type="ECO:0000256" key="7">
    <source>
        <dbReference type="ARBA" id="ARBA00023136"/>
    </source>
</evidence>
<protein>
    <recommendedName>
        <fullName evidence="9">Glycosyltransferase RgtA/B/C/D-like domain-containing protein</fullName>
    </recommendedName>
</protein>
<gene>
    <name evidence="10" type="ORF">A3A79_04805</name>
</gene>
<dbReference type="Pfam" id="PF13231">
    <property type="entry name" value="PMT_2"/>
    <property type="match status" value="1"/>
</dbReference>
<comment type="subcellular location">
    <subcellularLocation>
        <location evidence="1">Cell membrane</location>
        <topology evidence="1">Multi-pass membrane protein</topology>
    </subcellularLocation>
</comment>
<dbReference type="STRING" id="1798392.A3A79_04805"/>
<proteinExistence type="predicted"/>
<keyword evidence="7 8" id="KW-0472">Membrane</keyword>
<keyword evidence="6 8" id="KW-1133">Transmembrane helix</keyword>
<feature type="transmembrane region" description="Helical" evidence="8">
    <location>
        <begin position="403"/>
        <end position="421"/>
    </location>
</feature>
<accession>A0A1F6AIE2</accession>
<evidence type="ECO:0000256" key="8">
    <source>
        <dbReference type="SAM" id="Phobius"/>
    </source>
</evidence>
<feature type="transmembrane region" description="Helical" evidence="8">
    <location>
        <begin position="111"/>
        <end position="128"/>
    </location>
</feature>
<dbReference type="EMBL" id="MFJV01000001">
    <property type="protein sequence ID" value="OGG24475.1"/>
    <property type="molecule type" value="Genomic_DNA"/>
</dbReference>
<feature type="domain" description="Glycosyltransferase RgtA/B/C/D-like" evidence="9">
    <location>
        <begin position="80"/>
        <end position="237"/>
    </location>
</feature>
<feature type="transmembrane region" description="Helical" evidence="8">
    <location>
        <begin position="36"/>
        <end position="56"/>
    </location>
</feature>
<keyword evidence="5 8" id="KW-0812">Transmembrane</keyword>
<evidence type="ECO:0000256" key="5">
    <source>
        <dbReference type="ARBA" id="ARBA00022692"/>
    </source>
</evidence>
<evidence type="ECO:0000256" key="4">
    <source>
        <dbReference type="ARBA" id="ARBA00022679"/>
    </source>
</evidence>
<dbReference type="InterPro" id="IPR050297">
    <property type="entry name" value="LipidA_mod_glycosyltrf_83"/>
</dbReference>
<dbReference type="AlphaFoldDB" id="A0A1F6AIE2"/>